<sequence>MSNVVDLRLAIVPGLDDSGPAHWQSWLQGQVPGSVRAVQRDWQTPDLERWAARVAGTLDRAGRGPWLIAAHSFGCLATVQALVQRPDLDVRAVLLVAPAEPAKFGLAEALPQRRLRMPGLLVASQTDPWMSAASAARWAQRWGCHHLNLGDAGHINTAAGFGPLPLARRWVLAQQQRHAAALRPQHAAWAEWSFAV</sequence>
<dbReference type="InterPro" id="IPR029058">
    <property type="entry name" value="AB_hydrolase_fold"/>
</dbReference>
<organism evidence="1 2">
    <name type="scientific">Pseudaquabacterium inlustre</name>
    <dbReference type="NCBI Taxonomy" id="2984192"/>
    <lineage>
        <taxon>Bacteria</taxon>
        <taxon>Pseudomonadati</taxon>
        <taxon>Pseudomonadota</taxon>
        <taxon>Betaproteobacteria</taxon>
        <taxon>Burkholderiales</taxon>
        <taxon>Sphaerotilaceae</taxon>
        <taxon>Pseudaquabacterium</taxon>
    </lineage>
</organism>
<dbReference type="Gene3D" id="3.40.50.1820">
    <property type="entry name" value="alpha/beta hydrolase"/>
    <property type="match status" value="1"/>
</dbReference>
<protein>
    <submittedName>
        <fullName evidence="1">Alpha/beta hydrolase</fullName>
    </submittedName>
</protein>
<reference evidence="1 2" key="1">
    <citation type="submission" date="2024-04" db="EMBL/GenBank/DDBJ databases">
        <title>Novel species of the genus Ideonella isolated from streams.</title>
        <authorList>
            <person name="Lu H."/>
        </authorList>
    </citation>
    <scope>NUCLEOTIDE SEQUENCE [LARGE SCALE GENOMIC DNA]</scope>
    <source>
        <strain evidence="1 2">DXS22W</strain>
    </source>
</reference>
<dbReference type="SUPFAM" id="SSF53474">
    <property type="entry name" value="alpha/beta-Hydrolases"/>
    <property type="match status" value="1"/>
</dbReference>
<gene>
    <name evidence="1" type="ORF">AACH10_05880</name>
</gene>
<keyword evidence="2" id="KW-1185">Reference proteome</keyword>
<dbReference type="EMBL" id="JBBUTH010000003">
    <property type="protein sequence ID" value="MEK8049757.1"/>
    <property type="molecule type" value="Genomic_DNA"/>
</dbReference>
<dbReference type="GO" id="GO:0016787">
    <property type="term" value="F:hydrolase activity"/>
    <property type="evidence" value="ECO:0007669"/>
    <property type="project" value="UniProtKB-KW"/>
</dbReference>
<dbReference type="Pfam" id="PF06821">
    <property type="entry name" value="Ser_hydrolase"/>
    <property type="match status" value="1"/>
</dbReference>
<evidence type="ECO:0000313" key="2">
    <source>
        <dbReference type="Proteomes" id="UP001365405"/>
    </source>
</evidence>
<name>A0ABU9CGQ1_9BURK</name>
<proteinExistence type="predicted"/>
<evidence type="ECO:0000313" key="1">
    <source>
        <dbReference type="EMBL" id="MEK8049757.1"/>
    </source>
</evidence>
<dbReference type="InterPro" id="IPR010662">
    <property type="entry name" value="RBBP9/YdeN"/>
</dbReference>
<dbReference type="Proteomes" id="UP001365405">
    <property type="component" value="Unassembled WGS sequence"/>
</dbReference>
<accession>A0ABU9CGQ1</accession>
<keyword evidence="1" id="KW-0378">Hydrolase</keyword>
<dbReference type="RefSeq" id="WP_341409437.1">
    <property type="nucleotide sequence ID" value="NZ_JBBUTH010000003.1"/>
</dbReference>
<comment type="caution">
    <text evidence="1">The sequence shown here is derived from an EMBL/GenBank/DDBJ whole genome shotgun (WGS) entry which is preliminary data.</text>
</comment>